<dbReference type="InterPro" id="IPR036779">
    <property type="entry name" value="LysM_dom_sf"/>
</dbReference>
<name>A0A967E7K4_9FLAO</name>
<dbReference type="AlphaFoldDB" id="A0A967E7K4"/>
<dbReference type="RefSeq" id="WP_166401147.1">
    <property type="nucleotide sequence ID" value="NZ_JAANAS010000116.1"/>
</dbReference>
<evidence type="ECO:0000259" key="2">
    <source>
        <dbReference type="PROSITE" id="PS51782"/>
    </source>
</evidence>
<dbReference type="Gene3D" id="3.40.50.2300">
    <property type="match status" value="2"/>
</dbReference>
<feature type="chain" id="PRO_5037216932" evidence="1">
    <location>
        <begin position="20"/>
        <end position="641"/>
    </location>
</feature>
<evidence type="ECO:0000313" key="3">
    <source>
        <dbReference type="EMBL" id="NGZ90921.1"/>
    </source>
</evidence>
<proteinExistence type="predicted"/>
<organism evidence="3 4">
    <name type="scientific">Psychroflexus maritimus</name>
    <dbReference type="NCBI Taxonomy" id="2714865"/>
    <lineage>
        <taxon>Bacteria</taxon>
        <taxon>Pseudomonadati</taxon>
        <taxon>Bacteroidota</taxon>
        <taxon>Flavobacteriia</taxon>
        <taxon>Flavobacteriales</taxon>
        <taxon>Flavobacteriaceae</taxon>
        <taxon>Psychroflexus</taxon>
    </lineage>
</organism>
<evidence type="ECO:0000256" key="1">
    <source>
        <dbReference type="SAM" id="SignalP"/>
    </source>
</evidence>
<dbReference type="CDD" id="cd00118">
    <property type="entry name" value="LysM"/>
    <property type="match status" value="2"/>
</dbReference>
<dbReference type="SUPFAM" id="SSF54106">
    <property type="entry name" value="LysM domain"/>
    <property type="match status" value="2"/>
</dbReference>
<sequence>MKKIAILLCLLGMSFGALAQKYVAISIQPELTLNELANQLDIEKDLLISLNPGIENQDPIQTQQIVVPANRYQEEAREVQFTIYEVSSKETLYSIARSFELSIKEIKDFNPYLYTRELDLNDKLRISVKNLTEEEENQLKNLNKSVTNSSFGKLKHLVEPKETFYSLSKKYGVSIESIKEANSDLESLQAGQFVTIVREQEEKEKELEKIKTKNKEELKFVEVKKQKNLNSILEENEISLERLELLNPSLRYSGFEEGMALKIPYKRRSLLIPGEKSINLEYYINYPEEKQIKVFLPLSLNLFEKDSVNKELMLRRNRLGRIALDLYTGIKIAQDSALAKGVVTSVEVYDTQADSNHFYELLSANNFSTTQAVIGPVIESNIQEVLRFSETDSVPVFSPLINTSYHKHNLFKTIPEKKEMENAILSYMDENYQDENIVFYTDSTLVELKHKINYTFLDAQQVKVNDDYLKLADIKNVLNKDKPNWYILESTDPGTIEATISFLTSLKRNDYDIRLFTTNRVNFYEDEIPNSRLGDLNFTFPSVSRELAQPAPDRFEEKFREQFGYYPNKFVVRGFDLAYDIFMRLAFKNDIYETVNLESYTEYFENKFNYLPFDFQEGFYNNSFYIIQYKEDLEVEVIDFE</sequence>
<dbReference type="InterPro" id="IPR018392">
    <property type="entry name" value="LysM"/>
</dbReference>
<feature type="signal peptide" evidence="1">
    <location>
        <begin position="1"/>
        <end position="19"/>
    </location>
</feature>
<dbReference type="SUPFAM" id="SSF53822">
    <property type="entry name" value="Periplasmic binding protein-like I"/>
    <property type="match status" value="1"/>
</dbReference>
<dbReference type="SMART" id="SM00257">
    <property type="entry name" value="LysM"/>
    <property type="match status" value="4"/>
</dbReference>
<dbReference type="Gene3D" id="3.10.350.10">
    <property type="entry name" value="LysM domain"/>
    <property type="match status" value="2"/>
</dbReference>
<dbReference type="Pfam" id="PF01476">
    <property type="entry name" value="LysM"/>
    <property type="match status" value="2"/>
</dbReference>
<comment type="caution">
    <text evidence="3">The sequence shown here is derived from an EMBL/GenBank/DDBJ whole genome shotgun (WGS) entry which is preliminary data.</text>
</comment>
<dbReference type="InterPro" id="IPR028082">
    <property type="entry name" value="Peripla_BP_I"/>
</dbReference>
<feature type="domain" description="LysM" evidence="2">
    <location>
        <begin position="82"/>
        <end position="126"/>
    </location>
</feature>
<keyword evidence="4" id="KW-1185">Reference proteome</keyword>
<keyword evidence="1" id="KW-0732">Signal</keyword>
<protein>
    <submittedName>
        <fullName evidence="3">LysM peptidoglycan-binding domain-containing protein</fullName>
    </submittedName>
</protein>
<gene>
    <name evidence="3" type="ORF">G7034_11745</name>
</gene>
<reference evidence="3" key="1">
    <citation type="submission" date="2020-03" db="EMBL/GenBank/DDBJ databases">
        <title>Psychroflexus Maritimus sp. nov., isolate from marine sediment.</title>
        <authorList>
            <person name="Zhong Y.-L."/>
        </authorList>
    </citation>
    <scope>NUCLEOTIDE SEQUENCE</scope>
    <source>
        <strain evidence="3">C1</strain>
    </source>
</reference>
<dbReference type="PROSITE" id="PS51782">
    <property type="entry name" value="LYSM"/>
    <property type="match status" value="1"/>
</dbReference>
<dbReference type="Proteomes" id="UP000643701">
    <property type="component" value="Unassembled WGS sequence"/>
</dbReference>
<evidence type="ECO:0000313" key="4">
    <source>
        <dbReference type="Proteomes" id="UP000643701"/>
    </source>
</evidence>
<dbReference type="EMBL" id="JAANAS010000116">
    <property type="protein sequence ID" value="NGZ90921.1"/>
    <property type="molecule type" value="Genomic_DNA"/>
</dbReference>
<accession>A0A967E7K4</accession>